<reference evidence="1 2" key="1">
    <citation type="submission" date="2020-10" db="EMBL/GenBank/DDBJ databases">
        <title>Complete genome sequence of a novel Pseudomonas fluorescens strain isolated from the flower of kumarahou (Pomaderris kumeraho).</title>
        <authorList>
            <person name="Summers M.C."/>
            <person name="Nowak V."/>
            <person name="Fairhurst M.J."/>
            <person name="Owen J.G."/>
            <person name="Gerth M.L."/>
            <person name="Patrick W.M."/>
        </authorList>
    </citation>
    <scope>NUCLEOTIDE SEQUENCE [LARGE SCALE GENOMIC DNA]</scope>
    <source>
        <strain evidence="1 2">KF1</strain>
    </source>
</reference>
<accession>A0A1B3CQN3</accession>
<dbReference type="Proteomes" id="UP000593833">
    <property type="component" value="Chromosome"/>
</dbReference>
<organism evidence="1 2">
    <name type="scientific">Pseudomonas fluorescens</name>
    <dbReference type="NCBI Taxonomy" id="294"/>
    <lineage>
        <taxon>Bacteria</taxon>
        <taxon>Pseudomonadati</taxon>
        <taxon>Pseudomonadota</taxon>
        <taxon>Gammaproteobacteria</taxon>
        <taxon>Pseudomonadales</taxon>
        <taxon>Pseudomonadaceae</taxon>
        <taxon>Pseudomonas</taxon>
    </lineage>
</organism>
<sequence>MNGHALSDTATQTWDDTIAENTAMFFEADRLEAKAYALIESYNGDSTTWAHFVQAKQIADAQRTAAYREWMRIRRAMRT</sequence>
<evidence type="ECO:0000313" key="1">
    <source>
        <dbReference type="EMBL" id="QOU07517.1"/>
    </source>
</evidence>
<dbReference type="OrthoDB" id="7029451at2"/>
<gene>
    <name evidence="1" type="ORF">IM720_12570</name>
</gene>
<protein>
    <submittedName>
        <fullName evidence="1">Uncharacterized protein</fullName>
    </submittedName>
</protein>
<proteinExistence type="predicted"/>
<dbReference type="AlphaFoldDB" id="A0A1B3CQN3"/>
<name>A0A1B3CQN3_PSEFL</name>
<dbReference type="RefSeq" id="WP_069075715.1">
    <property type="nucleotide sequence ID" value="NZ_CP015637.1"/>
</dbReference>
<dbReference type="EMBL" id="CP063233">
    <property type="protein sequence ID" value="QOU07517.1"/>
    <property type="molecule type" value="Genomic_DNA"/>
</dbReference>
<evidence type="ECO:0000313" key="2">
    <source>
        <dbReference type="Proteomes" id="UP000593833"/>
    </source>
</evidence>